<dbReference type="InterPro" id="IPR045877">
    <property type="entry name" value="ZFP36-like"/>
</dbReference>
<evidence type="ECO:0000259" key="6">
    <source>
        <dbReference type="PROSITE" id="PS50103"/>
    </source>
</evidence>
<keyword evidence="1 5" id="KW-0479">Metal-binding</keyword>
<gene>
    <name evidence="7" type="ORF">ECRASSUSDP1_LOCUS12095</name>
</gene>
<name>A0AAD1UK11_EUPCR</name>
<sequence>MVQPTIEMIVPQPGSKMAKYKTSLCKHYEQTGTCQMDSRCHFAHGKHELRKQTDALPSNVFRLYQTPINTVAPPGYVHNKYKTIPCKNWLEGAHCKYGDRCTFAHGDHDMRAKFVKAELLYSSEAQAQSADPSQIQTMPLASQYGTVDYTAFSQPPSFESSQIPVQMPSKVATEAVIDTRPQDNGDFGSDLQLPYYDGNTFQDEESDNFFNSFSYANRDFTSNGFNGAATTDSSGNFFSQPSGSRQVSKFGFCNETAGDHPTEENTLVDKMMGLKVTPDDLFERVDELELTSEKQEINEKFSQAKYQIDMGNIKEGNDILNDMIQNKEITFKKFADDDQNFMKTFDPISD</sequence>
<evidence type="ECO:0000256" key="1">
    <source>
        <dbReference type="ARBA" id="ARBA00022723"/>
    </source>
</evidence>
<dbReference type="PANTHER" id="PTHR12547">
    <property type="entry name" value="CCCH ZINC FINGER/TIS11-RELATED"/>
    <property type="match status" value="1"/>
</dbReference>
<dbReference type="EMBL" id="CAMPGE010011984">
    <property type="protein sequence ID" value="CAI2370776.1"/>
    <property type="molecule type" value="Genomic_DNA"/>
</dbReference>
<dbReference type="SUPFAM" id="SSF90229">
    <property type="entry name" value="CCCH zinc finger"/>
    <property type="match status" value="2"/>
</dbReference>
<dbReference type="GO" id="GO:0051252">
    <property type="term" value="P:regulation of RNA metabolic process"/>
    <property type="evidence" value="ECO:0007669"/>
    <property type="project" value="UniProtKB-ARBA"/>
</dbReference>
<dbReference type="Pfam" id="PF00642">
    <property type="entry name" value="zf-CCCH"/>
    <property type="match status" value="2"/>
</dbReference>
<dbReference type="FunFam" id="4.10.1000.10:FF:000018">
    <property type="entry name" value="Zinc finger protein"/>
    <property type="match status" value="1"/>
</dbReference>
<evidence type="ECO:0000256" key="2">
    <source>
        <dbReference type="ARBA" id="ARBA00022737"/>
    </source>
</evidence>
<evidence type="ECO:0000256" key="4">
    <source>
        <dbReference type="ARBA" id="ARBA00022833"/>
    </source>
</evidence>
<feature type="domain" description="C3H1-type" evidence="6">
    <location>
        <begin position="19"/>
        <end position="47"/>
    </location>
</feature>
<dbReference type="PROSITE" id="PS50103">
    <property type="entry name" value="ZF_C3H1"/>
    <property type="match status" value="2"/>
</dbReference>
<feature type="zinc finger region" description="C3H1-type" evidence="5">
    <location>
        <begin position="19"/>
        <end position="47"/>
    </location>
</feature>
<feature type="zinc finger region" description="C3H1-type" evidence="5">
    <location>
        <begin position="80"/>
        <end position="108"/>
    </location>
</feature>
<dbReference type="FunFam" id="4.10.1000.10:FF:000003">
    <property type="entry name" value="Zinc finger CCCH domain-containing protein"/>
    <property type="match status" value="1"/>
</dbReference>
<keyword evidence="3 5" id="KW-0863">Zinc-finger</keyword>
<reference evidence="7" key="1">
    <citation type="submission" date="2023-07" db="EMBL/GenBank/DDBJ databases">
        <authorList>
            <consortium name="AG Swart"/>
            <person name="Singh M."/>
            <person name="Singh A."/>
            <person name="Seah K."/>
            <person name="Emmerich C."/>
        </authorList>
    </citation>
    <scope>NUCLEOTIDE SEQUENCE</scope>
    <source>
        <strain evidence="7">DP1</strain>
    </source>
</reference>
<dbReference type="SMART" id="SM00356">
    <property type="entry name" value="ZnF_C3H1"/>
    <property type="match status" value="2"/>
</dbReference>
<dbReference type="AlphaFoldDB" id="A0AAD1UK11"/>
<accession>A0AAD1UK11</accession>
<keyword evidence="4 5" id="KW-0862">Zinc</keyword>
<proteinExistence type="predicted"/>
<dbReference type="InterPro" id="IPR000571">
    <property type="entry name" value="Znf_CCCH"/>
</dbReference>
<organism evidence="7 8">
    <name type="scientific">Euplotes crassus</name>
    <dbReference type="NCBI Taxonomy" id="5936"/>
    <lineage>
        <taxon>Eukaryota</taxon>
        <taxon>Sar</taxon>
        <taxon>Alveolata</taxon>
        <taxon>Ciliophora</taxon>
        <taxon>Intramacronucleata</taxon>
        <taxon>Spirotrichea</taxon>
        <taxon>Hypotrichia</taxon>
        <taxon>Euplotida</taxon>
        <taxon>Euplotidae</taxon>
        <taxon>Moneuplotes</taxon>
    </lineage>
</organism>
<dbReference type="GO" id="GO:0008270">
    <property type="term" value="F:zinc ion binding"/>
    <property type="evidence" value="ECO:0007669"/>
    <property type="project" value="UniProtKB-KW"/>
</dbReference>
<dbReference type="PANTHER" id="PTHR12547:SF18">
    <property type="entry name" value="PROTEIN TIS11"/>
    <property type="match status" value="1"/>
</dbReference>
<keyword evidence="8" id="KW-1185">Reference proteome</keyword>
<evidence type="ECO:0000313" key="8">
    <source>
        <dbReference type="Proteomes" id="UP001295684"/>
    </source>
</evidence>
<comment type="caution">
    <text evidence="7">The sequence shown here is derived from an EMBL/GenBank/DDBJ whole genome shotgun (WGS) entry which is preliminary data.</text>
</comment>
<dbReference type="Proteomes" id="UP001295684">
    <property type="component" value="Unassembled WGS sequence"/>
</dbReference>
<keyword evidence="2" id="KW-0677">Repeat</keyword>
<evidence type="ECO:0000256" key="3">
    <source>
        <dbReference type="ARBA" id="ARBA00022771"/>
    </source>
</evidence>
<evidence type="ECO:0000256" key="5">
    <source>
        <dbReference type="PROSITE-ProRule" id="PRU00723"/>
    </source>
</evidence>
<dbReference type="InterPro" id="IPR036855">
    <property type="entry name" value="Znf_CCCH_sf"/>
</dbReference>
<dbReference type="GO" id="GO:0003729">
    <property type="term" value="F:mRNA binding"/>
    <property type="evidence" value="ECO:0007669"/>
    <property type="project" value="InterPro"/>
</dbReference>
<feature type="domain" description="C3H1-type" evidence="6">
    <location>
        <begin position="80"/>
        <end position="108"/>
    </location>
</feature>
<protein>
    <recommendedName>
        <fullName evidence="6">C3H1-type domain-containing protein</fullName>
    </recommendedName>
</protein>
<dbReference type="GO" id="GO:0010468">
    <property type="term" value="P:regulation of gene expression"/>
    <property type="evidence" value="ECO:0007669"/>
    <property type="project" value="UniProtKB-ARBA"/>
</dbReference>
<dbReference type="Gene3D" id="4.10.1000.10">
    <property type="entry name" value="Zinc finger, CCCH-type"/>
    <property type="match status" value="2"/>
</dbReference>
<evidence type="ECO:0000313" key="7">
    <source>
        <dbReference type="EMBL" id="CAI2370776.1"/>
    </source>
</evidence>